<sequence length="151" mass="17408">MSENLQKGRVTIPTNLDVVPETIDILKKWGADAIRDCDGTEFPEELTRTGAKIYSTYYTTRKDNAWAKANPDEVQQCYIMTGFYTATEGALSIRLMSGISTEFLMVNERDDMKRWWEVMDRTTGEPLDPDAWRYEDGCVIIDKPEAYHDYT</sequence>
<feature type="non-terminal residue" evidence="2">
    <location>
        <position position="151"/>
    </location>
</feature>
<dbReference type="EC" id="2.4.1.211" evidence="2"/>
<dbReference type="GO" id="GO:0050500">
    <property type="term" value="F:1,3-beta-galactosyl-N-acetylhexosamine phosphorylase activity"/>
    <property type="evidence" value="ECO:0007669"/>
    <property type="project" value="UniProtKB-EC"/>
</dbReference>
<feature type="domain" description="Lacto-N-biose phosphorylase-like N-terminal TIM barrel" evidence="1">
    <location>
        <begin position="8"/>
        <end position="151"/>
    </location>
</feature>
<name>J9C8V6_9ZZZZ</name>
<keyword evidence="2" id="KW-0328">Glycosyltransferase</keyword>
<organism evidence="2">
    <name type="scientific">gut metagenome</name>
    <dbReference type="NCBI Taxonomy" id="749906"/>
    <lineage>
        <taxon>unclassified sequences</taxon>
        <taxon>metagenomes</taxon>
        <taxon>organismal metagenomes</taxon>
    </lineage>
</organism>
<dbReference type="Pfam" id="PF09508">
    <property type="entry name" value="Lact_bio_phlase"/>
    <property type="match status" value="1"/>
</dbReference>
<proteinExistence type="predicted"/>
<dbReference type="EMBL" id="AMCI01005337">
    <property type="protein sequence ID" value="EJW96335.1"/>
    <property type="molecule type" value="Genomic_DNA"/>
</dbReference>
<reference evidence="2" key="1">
    <citation type="journal article" date="2012" name="PLoS ONE">
        <title>Gene sets for utilization of primary and secondary nutrition supplies in the distal gut of endangered iberian lynx.</title>
        <authorList>
            <person name="Alcaide M."/>
            <person name="Messina E."/>
            <person name="Richter M."/>
            <person name="Bargiela R."/>
            <person name="Peplies J."/>
            <person name="Huws S.A."/>
            <person name="Newbold C.J."/>
            <person name="Golyshin P.N."/>
            <person name="Simon M.A."/>
            <person name="Lopez G."/>
            <person name="Yakimov M.M."/>
            <person name="Ferrer M."/>
        </authorList>
    </citation>
    <scope>NUCLEOTIDE SEQUENCE</scope>
</reference>
<protein>
    <submittedName>
        <fullName evidence="2">Lacto-N-biose phosphorylase</fullName>
        <ecNumber evidence="2">2.4.1.211</ecNumber>
    </submittedName>
</protein>
<evidence type="ECO:0000313" key="2">
    <source>
        <dbReference type="EMBL" id="EJW96335.1"/>
    </source>
</evidence>
<dbReference type="Gene3D" id="3.20.20.80">
    <property type="entry name" value="Glycosidases"/>
    <property type="match status" value="1"/>
</dbReference>
<evidence type="ECO:0000259" key="1">
    <source>
        <dbReference type="Pfam" id="PF09508"/>
    </source>
</evidence>
<comment type="caution">
    <text evidence="2">The sequence shown here is derived from an EMBL/GenBank/DDBJ whole genome shotgun (WGS) entry which is preliminary data.</text>
</comment>
<dbReference type="AlphaFoldDB" id="J9C8V6"/>
<accession>J9C8V6</accession>
<gene>
    <name evidence="2" type="ORF">EVA_15558</name>
</gene>
<keyword evidence="2" id="KW-0808">Transferase</keyword>
<dbReference type="InterPro" id="IPR035080">
    <property type="entry name" value="Lact_bio_phlase-like_N"/>
</dbReference>